<evidence type="ECO:0000313" key="7">
    <source>
        <dbReference type="EMBL" id="BCU56640.1"/>
    </source>
</evidence>
<dbReference type="InterPro" id="IPR000259">
    <property type="entry name" value="Adhesion_dom_fimbrial"/>
</dbReference>
<dbReference type="RefSeq" id="WP_088220153.1">
    <property type="nucleotide sequence ID" value="NZ_AP024590.1"/>
</dbReference>
<keyword evidence="3 5" id="KW-0732">Signal</keyword>
<protein>
    <submittedName>
        <fullName evidence="7">Fimbrial adhesin FimH</fullName>
    </submittedName>
</protein>
<dbReference type="Pfam" id="PF00419">
    <property type="entry name" value="Fimbrial"/>
    <property type="match status" value="1"/>
</dbReference>
<sequence length="334" mass="36230">MKRVTPLTAVALLLLSTSAGATVCHNSNGTPTDVYYDLSNVFTSSNNQVGQVVTLPEKSGWIGVQATCPAGTTVNYTYRSYVTTLPIENNENGWQYLRLNDYLQGAMRITDSYAGTFYPPQNSIRMGTHPNVPKQKPFGVMDSRLIFRLKVTRPFINMVPIPRQIMFRVYVTTDSADALSTPVYTISYSGKVEVPQHCEVNAGQVVEFDFGTINAALFSQAGAGNRPQSVSPQTRTVAIKCTNVAAQAYLSMRLEAEQASGKAMVSDNPDLGFIVADTSGNPLTPNNVTSKIPFSLDDNAAARVGIRAWPVSITGNKPAEGPFSARGYLCVDYD</sequence>
<evidence type="ECO:0000313" key="8">
    <source>
        <dbReference type="Proteomes" id="UP000682928"/>
    </source>
</evidence>
<dbReference type="SUPFAM" id="SSF49401">
    <property type="entry name" value="Bacterial adhesins"/>
    <property type="match status" value="1"/>
</dbReference>
<organism evidence="7 8">
    <name type="scientific">Enterobacter kobei</name>
    <dbReference type="NCBI Taxonomy" id="208224"/>
    <lineage>
        <taxon>Bacteria</taxon>
        <taxon>Pseudomonadati</taxon>
        <taxon>Pseudomonadota</taxon>
        <taxon>Gammaproteobacteria</taxon>
        <taxon>Enterobacterales</taxon>
        <taxon>Enterobacteriaceae</taxon>
        <taxon>Enterobacter</taxon>
        <taxon>Enterobacter cloacae complex</taxon>
    </lineage>
</organism>
<dbReference type="PANTHER" id="PTHR33420">
    <property type="entry name" value="FIMBRIAL SUBUNIT ELFA-RELATED"/>
    <property type="match status" value="1"/>
</dbReference>
<feature type="signal peptide" evidence="5">
    <location>
        <begin position="1"/>
        <end position="21"/>
    </location>
</feature>
<evidence type="ECO:0000256" key="3">
    <source>
        <dbReference type="ARBA" id="ARBA00022729"/>
    </source>
</evidence>
<dbReference type="GO" id="GO:0009289">
    <property type="term" value="C:pilus"/>
    <property type="evidence" value="ECO:0007669"/>
    <property type="project" value="UniProtKB-SubCell"/>
</dbReference>
<reference evidence="7" key="1">
    <citation type="submission" date="2021-04" db="EMBL/GenBank/DDBJ databases">
        <title>Difference and commonality of drug resistance evolution in various bacteria. and drug sensitivity profiles.</title>
        <authorList>
            <person name="Maeda T."/>
            <person name="Shibai A."/>
            <person name="Kawada K."/>
            <person name="Kotani H."/>
            <person name="Tarusawa Y."/>
            <person name="Tanabe K."/>
            <person name="Furusawa C."/>
        </authorList>
    </citation>
    <scope>NUCLEOTIDE SEQUENCE</scope>
    <source>
        <strain evidence="7">JCM 8580</strain>
    </source>
</reference>
<dbReference type="InterPro" id="IPR050263">
    <property type="entry name" value="Bact_Fimbrial_Adh_Pro"/>
</dbReference>
<evidence type="ECO:0000256" key="4">
    <source>
        <dbReference type="ARBA" id="ARBA00023263"/>
    </source>
</evidence>
<dbReference type="AlphaFoldDB" id="A0AA86M7M1"/>
<dbReference type="NCBIfam" id="NF011746">
    <property type="entry name" value="PRK15199.1"/>
    <property type="match status" value="1"/>
</dbReference>
<name>A0AA86M7M1_9ENTR</name>
<comment type="similarity">
    <text evidence="2">Belongs to the fimbrial protein family.</text>
</comment>
<dbReference type="Gene3D" id="2.60.40.1090">
    <property type="entry name" value="Fimbrial-type adhesion domain"/>
    <property type="match status" value="1"/>
</dbReference>
<feature type="domain" description="Fimbrial-type adhesion" evidence="6">
    <location>
        <begin position="186"/>
        <end position="334"/>
    </location>
</feature>
<dbReference type="InterPro" id="IPR008966">
    <property type="entry name" value="Adhesion_dom_sf"/>
</dbReference>
<evidence type="ECO:0000256" key="1">
    <source>
        <dbReference type="ARBA" id="ARBA00004561"/>
    </source>
</evidence>
<dbReference type="InterPro" id="IPR036937">
    <property type="entry name" value="Adhesion_dom_fimbrial_sf"/>
</dbReference>
<evidence type="ECO:0000256" key="2">
    <source>
        <dbReference type="ARBA" id="ARBA00006671"/>
    </source>
</evidence>
<gene>
    <name evidence="7" type="primary">fimH</name>
    <name evidence="7" type="ORF">ENKO_32340</name>
</gene>
<dbReference type="PANTHER" id="PTHR33420:SF31">
    <property type="entry name" value="TYPE 1 FIMBRIN D-MANNOSE SPECIFIC ADHESIN"/>
    <property type="match status" value="1"/>
</dbReference>
<dbReference type="GO" id="GO:0043709">
    <property type="term" value="P:cell adhesion involved in single-species biofilm formation"/>
    <property type="evidence" value="ECO:0007669"/>
    <property type="project" value="TreeGrafter"/>
</dbReference>
<comment type="subcellular location">
    <subcellularLocation>
        <location evidence="1">Fimbrium</location>
    </subcellularLocation>
</comment>
<evidence type="ECO:0000256" key="5">
    <source>
        <dbReference type="SAM" id="SignalP"/>
    </source>
</evidence>
<accession>A0AA86M7M1</accession>
<feature type="chain" id="PRO_5041676458" evidence="5">
    <location>
        <begin position="22"/>
        <end position="334"/>
    </location>
</feature>
<keyword evidence="4" id="KW-0281">Fimbrium</keyword>
<evidence type="ECO:0000259" key="6">
    <source>
        <dbReference type="Pfam" id="PF00419"/>
    </source>
</evidence>
<dbReference type="EMBL" id="AP024590">
    <property type="protein sequence ID" value="BCU56640.1"/>
    <property type="molecule type" value="Genomic_DNA"/>
</dbReference>
<proteinExistence type="inferred from homology"/>
<dbReference type="Proteomes" id="UP000682928">
    <property type="component" value="Chromosome"/>
</dbReference>